<dbReference type="Proteomes" id="UP001153069">
    <property type="component" value="Unassembled WGS sequence"/>
</dbReference>
<dbReference type="OrthoDB" id="57038at2759"/>
<reference evidence="2" key="1">
    <citation type="submission" date="2020-06" db="EMBL/GenBank/DDBJ databases">
        <authorList>
            <consortium name="Plant Systems Biology data submission"/>
        </authorList>
    </citation>
    <scope>NUCLEOTIDE SEQUENCE</scope>
    <source>
        <strain evidence="2">D6</strain>
    </source>
</reference>
<keyword evidence="3" id="KW-1185">Reference proteome</keyword>
<evidence type="ECO:0000313" key="3">
    <source>
        <dbReference type="Proteomes" id="UP001153069"/>
    </source>
</evidence>
<gene>
    <name evidence="2" type="ORF">SEMRO_313_G114770.1</name>
</gene>
<organism evidence="2 3">
    <name type="scientific">Seminavis robusta</name>
    <dbReference type="NCBI Taxonomy" id="568900"/>
    <lineage>
        <taxon>Eukaryota</taxon>
        <taxon>Sar</taxon>
        <taxon>Stramenopiles</taxon>
        <taxon>Ochrophyta</taxon>
        <taxon>Bacillariophyta</taxon>
        <taxon>Bacillariophyceae</taxon>
        <taxon>Bacillariophycidae</taxon>
        <taxon>Naviculales</taxon>
        <taxon>Naviculaceae</taxon>
        <taxon>Seminavis</taxon>
    </lineage>
</organism>
<comment type="caution">
    <text evidence="2">The sequence shown here is derived from an EMBL/GenBank/DDBJ whole genome shotgun (WGS) entry which is preliminary data.</text>
</comment>
<evidence type="ECO:0000256" key="1">
    <source>
        <dbReference type="SAM" id="MobiDB-lite"/>
    </source>
</evidence>
<protein>
    <submittedName>
        <fullName evidence="2">Uncharacterized protein</fullName>
    </submittedName>
</protein>
<dbReference type="AlphaFoldDB" id="A0A9N8DS44"/>
<feature type="compositionally biased region" description="Basic residues" evidence="1">
    <location>
        <begin position="58"/>
        <end position="74"/>
    </location>
</feature>
<proteinExistence type="predicted"/>
<dbReference type="EMBL" id="CAICTM010000312">
    <property type="protein sequence ID" value="CAB9507606.1"/>
    <property type="molecule type" value="Genomic_DNA"/>
</dbReference>
<feature type="compositionally biased region" description="Pro residues" evidence="1">
    <location>
        <begin position="25"/>
        <end position="35"/>
    </location>
</feature>
<sequence length="336" mass="37813">MPPKKRSSFTQSKKGAKPRSRSTSPVPPLVSPPPTAARLPTTRRQASRTPPPSPGHGTNRRSPPKTNKKNRHKPRNEPAARTPTPRKGAEKRKGISPLDNDNLVARSADLMDSSDSTADVDRRTAARADPQATWDLIGADEEPSKPDDEDEEFVYEDDLDLLSEDDLLEKALEELVEESILDEEVYRRIAIAYVYYNVLDAPPREEWQGKGGTYGKIKRILKVPSGTKIGYVLDDLLDCEDKKCRYTGKRQALGETRPPKIPNDSQEAQIVADHLELTDEAKEFMDSQGKDGNRPEWFLTDKLTKIDLTKWQNLANVQRLCKPEEDGDCPSQVFDW</sequence>
<accession>A0A9N8DS44</accession>
<name>A0A9N8DS44_9STRA</name>
<feature type="region of interest" description="Disordered" evidence="1">
    <location>
        <begin position="1"/>
        <end position="150"/>
    </location>
</feature>
<evidence type="ECO:0000313" key="2">
    <source>
        <dbReference type="EMBL" id="CAB9507606.1"/>
    </source>
</evidence>